<evidence type="ECO:0000313" key="2">
    <source>
        <dbReference type="Proteomes" id="UP000292039"/>
    </source>
</evidence>
<dbReference type="AlphaFoldDB" id="A0A4Q7MVC8"/>
<comment type="caution">
    <text evidence="1">The sequence shown here is derived from an EMBL/GenBank/DDBJ whole genome shotgun (WGS) entry which is preliminary data.</text>
</comment>
<dbReference type="EMBL" id="SGWZ01000001">
    <property type="protein sequence ID" value="RZS72962.1"/>
    <property type="molecule type" value="Genomic_DNA"/>
</dbReference>
<dbReference type="RefSeq" id="WP_068372946.1">
    <property type="nucleotide sequence ID" value="NZ_CBCSEB010000003.1"/>
</dbReference>
<name>A0A4Q7MVC8_9BURK</name>
<sequence length="224" mass="24637">MNQRTQGVLAIWSDLDARTETDYRHWLMREHLAERVGVDGFIAGRLFRSLEPGLRRYCVLYELQTPAVLAGPSYMARQNAPTTWSQRVMPTLRNFRRGGGHVLVRGGQGRGGVISPMRFSLAALEADIHVLVNELVLMDSIGAAWVMQVDHDVTNVPTQEKAMRGGNDGAFEALLVIEAAAPDALAVATRHAVARLGAAWQGGEPEQFMLCHALDRRTAGLPQD</sequence>
<organism evidence="1 2">
    <name type="scientific">Kerstersia gyiorum</name>
    <dbReference type="NCBI Taxonomy" id="206506"/>
    <lineage>
        <taxon>Bacteria</taxon>
        <taxon>Pseudomonadati</taxon>
        <taxon>Pseudomonadota</taxon>
        <taxon>Betaproteobacteria</taxon>
        <taxon>Burkholderiales</taxon>
        <taxon>Alcaligenaceae</taxon>
        <taxon>Kerstersia</taxon>
    </lineage>
</organism>
<proteinExistence type="predicted"/>
<dbReference type="Proteomes" id="UP000292039">
    <property type="component" value="Unassembled WGS sequence"/>
</dbReference>
<protein>
    <submittedName>
        <fullName evidence="1">Uncharacterized protein</fullName>
    </submittedName>
</protein>
<accession>A0A4Q7MVC8</accession>
<reference evidence="1 2" key="1">
    <citation type="submission" date="2019-02" db="EMBL/GenBank/DDBJ databases">
        <title>Genomic Encyclopedia of Type Strains, Phase IV (KMG-IV): sequencing the most valuable type-strain genomes for metagenomic binning, comparative biology and taxonomic classification.</title>
        <authorList>
            <person name="Goeker M."/>
        </authorList>
    </citation>
    <scope>NUCLEOTIDE SEQUENCE [LARGE SCALE GENOMIC DNA]</scope>
    <source>
        <strain evidence="1 2">DSM 16618</strain>
    </source>
</reference>
<evidence type="ECO:0000313" key="1">
    <source>
        <dbReference type="EMBL" id="RZS72962.1"/>
    </source>
</evidence>
<gene>
    <name evidence="1" type="ORF">EV679_0146</name>
</gene>